<dbReference type="Pfam" id="PF12704">
    <property type="entry name" value="MacB_PCD"/>
    <property type="match status" value="1"/>
</dbReference>
<sequence length="411" mass="44575">MEIRPIFSALMRNKTGPLLVAIQVALSLAILANALHIVNVRQAVSARPSGIVAENDVLNLFALSLKIGGHEEQLALQQAQAAALRAVPGVLSVARVNQYPMSQSGNYNSITNSRSQLKKTAITSLYLSGDSLVKTWGLKLVEGRDFTPADVWNVDETASKDYPDTIIITRALGQKLWPEASSYTGKTFYFGKGETARAVTVVGVVERLQTPNAQVGIEADYSSIAPVRNTGWGRSRFTIRAEPGQRERVLMEAEEALLKLENKQVVVESTTMEGHRANRYRADHALAWMLITVSVLLLLVTASGVVGMASLWVTQRRKQIGVRRALGARRIDILRYFITENVMITSAGVASGLLGALALNHLLVSKFEMERLPAGYLLAGAGLFWLLGIAAVYGPAWRAASISPALATRSA</sequence>
<name>A0A7W5BFR9_9BURK</name>
<keyword evidence="3 7" id="KW-0812">Transmembrane</keyword>
<feature type="domain" description="ABC3 transporter permease C-terminal" evidence="8">
    <location>
        <begin position="292"/>
        <end position="404"/>
    </location>
</feature>
<dbReference type="EMBL" id="JACHXD010000028">
    <property type="protein sequence ID" value="MBB3122349.1"/>
    <property type="molecule type" value="Genomic_DNA"/>
</dbReference>
<feature type="transmembrane region" description="Helical" evidence="7">
    <location>
        <begin position="374"/>
        <end position="393"/>
    </location>
</feature>
<reference evidence="10 11" key="1">
    <citation type="submission" date="2020-08" db="EMBL/GenBank/DDBJ databases">
        <title>Genomic Encyclopedia of Type Strains, Phase III (KMG-III): the genomes of soil and plant-associated and newly described type strains.</title>
        <authorList>
            <person name="Whitman W."/>
        </authorList>
    </citation>
    <scope>NUCLEOTIDE SEQUENCE [LARGE SCALE GENOMIC DNA]</scope>
    <source>
        <strain evidence="10 11">CECT 8897</strain>
    </source>
</reference>
<evidence type="ECO:0000259" key="8">
    <source>
        <dbReference type="Pfam" id="PF02687"/>
    </source>
</evidence>
<evidence type="ECO:0000256" key="7">
    <source>
        <dbReference type="SAM" id="Phobius"/>
    </source>
</evidence>
<feature type="transmembrane region" description="Helical" evidence="7">
    <location>
        <begin position="333"/>
        <end position="354"/>
    </location>
</feature>
<dbReference type="GO" id="GO:0005886">
    <property type="term" value="C:plasma membrane"/>
    <property type="evidence" value="ECO:0007669"/>
    <property type="project" value="UniProtKB-SubCell"/>
</dbReference>
<evidence type="ECO:0000256" key="5">
    <source>
        <dbReference type="ARBA" id="ARBA00023136"/>
    </source>
</evidence>
<dbReference type="PANTHER" id="PTHR30572">
    <property type="entry name" value="MEMBRANE COMPONENT OF TRANSPORTER-RELATED"/>
    <property type="match status" value="1"/>
</dbReference>
<dbReference type="InterPro" id="IPR050250">
    <property type="entry name" value="Macrolide_Exporter_MacB"/>
</dbReference>
<dbReference type="InterPro" id="IPR003838">
    <property type="entry name" value="ABC3_permease_C"/>
</dbReference>
<gene>
    <name evidence="10" type="ORF">FHS03_005450</name>
</gene>
<dbReference type="RefSeq" id="WP_183444008.1">
    <property type="nucleotide sequence ID" value="NZ_JACHXD010000028.1"/>
</dbReference>
<feature type="transmembrane region" description="Helical" evidence="7">
    <location>
        <begin position="286"/>
        <end position="313"/>
    </location>
</feature>
<comment type="subcellular location">
    <subcellularLocation>
        <location evidence="1">Cell membrane</location>
        <topology evidence="1">Multi-pass membrane protein</topology>
    </subcellularLocation>
</comment>
<evidence type="ECO:0000256" key="4">
    <source>
        <dbReference type="ARBA" id="ARBA00022989"/>
    </source>
</evidence>
<evidence type="ECO:0000256" key="6">
    <source>
        <dbReference type="ARBA" id="ARBA00038076"/>
    </source>
</evidence>
<comment type="caution">
    <text evidence="10">The sequence shown here is derived from an EMBL/GenBank/DDBJ whole genome shotgun (WGS) entry which is preliminary data.</text>
</comment>
<comment type="similarity">
    <text evidence="6">Belongs to the ABC-4 integral membrane protein family.</text>
</comment>
<feature type="domain" description="MacB-like periplasmic core" evidence="9">
    <location>
        <begin position="44"/>
        <end position="246"/>
    </location>
</feature>
<dbReference type="Pfam" id="PF02687">
    <property type="entry name" value="FtsX"/>
    <property type="match status" value="1"/>
</dbReference>
<keyword evidence="5 7" id="KW-0472">Membrane</keyword>
<organism evidence="10 11">
    <name type="scientific">Pseudoduganella violacea</name>
    <dbReference type="NCBI Taxonomy" id="1715466"/>
    <lineage>
        <taxon>Bacteria</taxon>
        <taxon>Pseudomonadati</taxon>
        <taxon>Pseudomonadota</taxon>
        <taxon>Betaproteobacteria</taxon>
        <taxon>Burkholderiales</taxon>
        <taxon>Oxalobacteraceae</taxon>
        <taxon>Telluria group</taxon>
        <taxon>Pseudoduganella</taxon>
    </lineage>
</organism>
<accession>A0A7W5BFR9</accession>
<keyword evidence="2" id="KW-1003">Cell membrane</keyword>
<evidence type="ECO:0000256" key="2">
    <source>
        <dbReference type="ARBA" id="ARBA00022475"/>
    </source>
</evidence>
<evidence type="ECO:0000313" key="11">
    <source>
        <dbReference type="Proteomes" id="UP000541535"/>
    </source>
</evidence>
<evidence type="ECO:0000256" key="3">
    <source>
        <dbReference type="ARBA" id="ARBA00022692"/>
    </source>
</evidence>
<dbReference type="PANTHER" id="PTHR30572:SF4">
    <property type="entry name" value="ABC TRANSPORTER PERMEASE YTRF"/>
    <property type="match status" value="1"/>
</dbReference>
<dbReference type="GO" id="GO:0022857">
    <property type="term" value="F:transmembrane transporter activity"/>
    <property type="evidence" value="ECO:0007669"/>
    <property type="project" value="TreeGrafter"/>
</dbReference>
<proteinExistence type="inferred from homology"/>
<evidence type="ECO:0000313" key="10">
    <source>
        <dbReference type="EMBL" id="MBB3122349.1"/>
    </source>
</evidence>
<dbReference type="Proteomes" id="UP000541535">
    <property type="component" value="Unassembled WGS sequence"/>
</dbReference>
<protein>
    <submittedName>
        <fullName evidence="10">Putative ABC transport system permease protein</fullName>
    </submittedName>
</protein>
<keyword evidence="4 7" id="KW-1133">Transmembrane helix</keyword>
<evidence type="ECO:0000259" key="9">
    <source>
        <dbReference type="Pfam" id="PF12704"/>
    </source>
</evidence>
<keyword evidence="11" id="KW-1185">Reference proteome</keyword>
<dbReference type="InterPro" id="IPR025857">
    <property type="entry name" value="MacB_PCD"/>
</dbReference>
<evidence type="ECO:0000256" key="1">
    <source>
        <dbReference type="ARBA" id="ARBA00004651"/>
    </source>
</evidence>
<dbReference type="AlphaFoldDB" id="A0A7W5BFR9"/>